<organism evidence="2 3">
    <name type="scientific">Penicillium ucsense</name>
    <dbReference type="NCBI Taxonomy" id="2839758"/>
    <lineage>
        <taxon>Eukaryota</taxon>
        <taxon>Fungi</taxon>
        <taxon>Dikarya</taxon>
        <taxon>Ascomycota</taxon>
        <taxon>Pezizomycotina</taxon>
        <taxon>Eurotiomycetes</taxon>
        <taxon>Eurotiomycetidae</taxon>
        <taxon>Eurotiales</taxon>
        <taxon>Aspergillaceae</taxon>
        <taxon>Penicillium</taxon>
    </lineage>
</organism>
<protein>
    <submittedName>
        <fullName evidence="2">Uncharacterized protein</fullName>
    </submittedName>
</protein>
<comment type="caution">
    <text evidence="2">The sequence shown here is derived from an EMBL/GenBank/DDBJ whole genome shotgun (WGS) entry which is preliminary data.</text>
</comment>
<evidence type="ECO:0000313" key="3">
    <source>
        <dbReference type="Proteomes" id="UP000631181"/>
    </source>
</evidence>
<proteinExistence type="predicted"/>
<evidence type="ECO:0000256" key="1">
    <source>
        <dbReference type="SAM" id="MobiDB-lite"/>
    </source>
</evidence>
<gene>
    <name evidence="2" type="ORF">PECM_002708</name>
</gene>
<sequence>MSSTNELAEDPGSPVDDTREQLQTQAEMDSFEKDPHELVANGFRPVWTQGDGYPGPIPDDIAAFINPDEQWNKTLRLVGPMSSLCWLAGLDDFVTAIDSPEITMRDEVLPIPINASIRSMLPHWYDSGKIPGPVYKNYCLPPPDLSVIAFPVRPVQIPGPVTSTVQQHNLRDLFPFCRQQCFPGQIRSVQISEHSQIERVCRDIERDVLPSLGGGNFLFRGLSRRGLVSSMACSLPVISPHHFDQDFGPGIYTTPSIQLALRYAAPQGTLMVFRNTDFRSLKVWELNARDWSVVTRYWTGRTLSNPDQQCPDDWDSADVMSGPTTSPGPRRHEFLVPGDDTQVVATSYPAMFALARSLALIIWLA</sequence>
<dbReference type="EMBL" id="WIWV01000171">
    <property type="protein sequence ID" value="KAF7712507.1"/>
    <property type="molecule type" value="Genomic_DNA"/>
</dbReference>
<feature type="region of interest" description="Disordered" evidence="1">
    <location>
        <begin position="1"/>
        <end position="35"/>
    </location>
</feature>
<accession>A0A8J8VW67</accession>
<evidence type="ECO:0000313" key="2">
    <source>
        <dbReference type="EMBL" id="KAF7712507.1"/>
    </source>
</evidence>
<keyword evidence="3" id="KW-1185">Reference proteome</keyword>
<reference evidence="2" key="1">
    <citation type="journal article" date="2020" name="Front. Microbiol.">
        <title>Gene regulatory networks of Penicillium echinulatum 2HH and Penicillium oxalicum 114-2 inferred by a computational biology approach.</title>
        <authorList>
            <person name="Lenz A.R."/>
            <person name="Galan-Vasquez E."/>
            <person name="Balbinot E."/>
            <person name="De Abreu F.P."/>
            <person name="De Oliveira N.S."/>
            <person name="Da Rosa L.O."/>
            <person name="De Avila E Silva S."/>
            <person name="Camassola M."/>
            <person name="Dillon A.J.P."/>
            <person name="Perez-Rueda E."/>
        </authorList>
    </citation>
    <scope>NUCLEOTIDE SEQUENCE</scope>
    <source>
        <strain evidence="2">S1M29</strain>
    </source>
</reference>
<dbReference type="Proteomes" id="UP000631181">
    <property type="component" value="Unassembled WGS sequence"/>
</dbReference>
<name>A0A8J8VW67_9EURO</name>
<dbReference type="OrthoDB" id="2440450at2759"/>
<dbReference type="AlphaFoldDB" id="A0A8J8VW67"/>